<dbReference type="PANTHER" id="PTHR47990">
    <property type="entry name" value="2-OXOGLUTARATE (2OG) AND FE(II)-DEPENDENT OXYGENASE SUPERFAMILY PROTEIN-RELATED"/>
    <property type="match status" value="1"/>
</dbReference>
<sequence>MCAPQVMTNGRFTSVKHRVIASGNKSRISMIYFCGPPLYEKISPLPCLMERGEESLYKEFTWWEYKKAAYKSRLADNRLGLFQRQRPPLTSAAAPATISSAAAALAIATA</sequence>
<organism evidence="2">
    <name type="scientific">Tamarix hispida</name>
    <dbReference type="NCBI Taxonomy" id="189793"/>
    <lineage>
        <taxon>Eukaryota</taxon>
        <taxon>Viridiplantae</taxon>
        <taxon>Streptophyta</taxon>
        <taxon>Embryophyta</taxon>
        <taxon>Tracheophyta</taxon>
        <taxon>Spermatophyta</taxon>
        <taxon>Magnoliopsida</taxon>
        <taxon>eudicotyledons</taxon>
        <taxon>Gunneridae</taxon>
        <taxon>Pentapetalae</taxon>
        <taxon>Caryophyllales</taxon>
        <taxon>Tamaricaceae</taxon>
        <taxon>Tamarix</taxon>
    </lineage>
</organism>
<dbReference type="InterPro" id="IPR027443">
    <property type="entry name" value="IPNS-like_sf"/>
</dbReference>
<evidence type="ECO:0000259" key="1">
    <source>
        <dbReference type="Pfam" id="PF03171"/>
    </source>
</evidence>
<dbReference type="Pfam" id="PF03171">
    <property type="entry name" value="2OG-FeII_Oxy"/>
    <property type="match status" value="1"/>
</dbReference>
<proteinExistence type="evidence at transcript level"/>
<evidence type="ECO:0000313" key="2">
    <source>
        <dbReference type="EMBL" id="UZH45675.1"/>
    </source>
</evidence>
<protein>
    <submittedName>
        <fullName evidence="2">Gibberellin 2-oxidase</fullName>
    </submittedName>
</protein>
<dbReference type="SUPFAM" id="SSF51197">
    <property type="entry name" value="Clavaminate synthase-like"/>
    <property type="match status" value="1"/>
</dbReference>
<feature type="domain" description="Isopenicillin N synthase-like Fe(2+) 2OG dioxygenase" evidence="1">
    <location>
        <begin position="5"/>
        <end position="36"/>
    </location>
</feature>
<gene>
    <name evidence="2" type="primary">GA2-ox1</name>
</gene>
<dbReference type="InterPro" id="IPR050231">
    <property type="entry name" value="Iron_ascorbate_oxido_reductase"/>
</dbReference>
<dbReference type="InterPro" id="IPR044861">
    <property type="entry name" value="IPNS-like_FE2OG_OXY"/>
</dbReference>
<dbReference type="EMBL" id="OL711703">
    <property type="protein sequence ID" value="UZH45675.1"/>
    <property type="molecule type" value="mRNA"/>
</dbReference>
<name>A0A9E8DFJ9_9CARY</name>
<accession>A0A9E8DFJ9</accession>
<dbReference type="AlphaFoldDB" id="A0A9E8DFJ9"/>
<dbReference type="Gene3D" id="2.60.120.330">
    <property type="entry name" value="B-lactam Antibiotic, Isopenicillin N Synthase, Chain"/>
    <property type="match status" value="1"/>
</dbReference>
<reference evidence="2" key="1">
    <citation type="submission" date="2021-12" db="EMBL/GenBank/DDBJ databases">
        <authorList>
            <person name="Zang D."/>
        </authorList>
    </citation>
    <scope>NUCLEOTIDE SEQUENCE</scope>
</reference>